<dbReference type="OrthoDB" id="370541at2"/>
<feature type="domain" description="LysM" evidence="4">
    <location>
        <begin position="46"/>
        <end position="95"/>
    </location>
</feature>
<dbReference type="Pfam" id="PF01476">
    <property type="entry name" value="LysM"/>
    <property type="match status" value="1"/>
</dbReference>
<gene>
    <name evidence="5" type="ORF">ARC20_15485</name>
</gene>
<protein>
    <recommendedName>
        <fullName evidence="3">Potassium binding protein Kbp</fullName>
    </recommendedName>
</protein>
<reference evidence="5 6" key="1">
    <citation type="submission" date="2015-10" db="EMBL/GenBank/DDBJ databases">
        <title>Genome sequencing and analysis of members of genus Stenotrophomonas.</title>
        <authorList>
            <person name="Patil P.P."/>
            <person name="Midha S."/>
            <person name="Patil P.B."/>
        </authorList>
    </citation>
    <scope>NUCLEOTIDE SEQUENCE [LARGE SCALE GENOMIC DNA]</scope>
    <source>
        <strain evidence="5 6">JCM 16536</strain>
    </source>
</reference>
<dbReference type="EMBL" id="LLXU01000126">
    <property type="protein sequence ID" value="KRG38040.1"/>
    <property type="molecule type" value="Genomic_DNA"/>
</dbReference>
<dbReference type="RefSeq" id="WP_057648910.1">
    <property type="nucleotide sequence ID" value="NZ_LLXU01000126.1"/>
</dbReference>
<evidence type="ECO:0000259" key="4">
    <source>
        <dbReference type="PROSITE" id="PS51782"/>
    </source>
</evidence>
<evidence type="ECO:0000256" key="1">
    <source>
        <dbReference type="ARBA" id="ARBA00004496"/>
    </source>
</evidence>
<dbReference type="SMART" id="SM00257">
    <property type="entry name" value="LysM"/>
    <property type="match status" value="1"/>
</dbReference>
<dbReference type="FunFam" id="3.10.350.10:FF:000001">
    <property type="entry name" value="Peptidoglycan-binding protein LysM"/>
    <property type="match status" value="1"/>
</dbReference>
<dbReference type="InterPro" id="IPR052196">
    <property type="entry name" value="Bact_Kbp"/>
</dbReference>
<dbReference type="GO" id="GO:0005737">
    <property type="term" value="C:cytoplasm"/>
    <property type="evidence" value="ECO:0007669"/>
    <property type="project" value="UniProtKB-SubCell"/>
</dbReference>
<keyword evidence="6" id="KW-1185">Reference proteome</keyword>
<dbReference type="PROSITE" id="PS51782">
    <property type="entry name" value="LYSM"/>
    <property type="match status" value="1"/>
</dbReference>
<dbReference type="CDD" id="cd00118">
    <property type="entry name" value="LysM"/>
    <property type="match status" value="1"/>
</dbReference>
<comment type="subcellular location">
    <subcellularLocation>
        <location evidence="1">Cytoplasm</location>
    </subcellularLocation>
</comment>
<keyword evidence="2" id="KW-0963">Cytoplasm</keyword>
<dbReference type="STRING" id="676599.ARC20_15485"/>
<comment type="caution">
    <text evidence="5">The sequence shown here is derived from an EMBL/GenBank/DDBJ whole genome shotgun (WGS) entry which is preliminary data.</text>
</comment>
<evidence type="ECO:0000256" key="2">
    <source>
        <dbReference type="ARBA" id="ARBA00022490"/>
    </source>
</evidence>
<dbReference type="AlphaFoldDB" id="A0A0R0AB29"/>
<proteinExistence type="predicted"/>
<dbReference type="PANTHER" id="PTHR34700">
    <property type="entry name" value="POTASSIUM BINDING PROTEIN KBP"/>
    <property type="match status" value="1"/>
</dbReference>
<evidence type="ECO:0000313" key="6">
    <source>
        <dbReference type="Proteomes" id="UP000051802"/>
    </source>
</evidence>
<evidence type="ECO:0000313" key="5">
    <source>
        <dbReference type="EMBL" id="KRG38040.1"/>
    </source>
</evidence>
<evidence type="ECO:0000256" key="3">
    <source>
        <dbReference type="ARBA" id="ARBA00072219"/>
    </source>
</evidence>
<dbReference type="SUPFAM" id="SSF54106">
    <property type="entry name" value="LysM domain"/>
    <property type="match status" value="1"/>
</dbReference>
<organism evidence="5 6">
    <name type="scientific">Stenotrophomonas panacihumi</name>
    <dbReference type="NCBI Taxonomy" id="676599"/>
    <lineage>
        <taxon>Bacteria</taxon>
        <taxon>Pseudomonadati</taxon>
        <taxon>Pseudomonadota</taxon>
        <taxon>Gammaproteobacteria</taxon>
        <taxon>Lysobacterales</taxon>
        <taxon>Lysobacteraceae</taxon>
        <taxon>Stenotrophomonas</taxon>
    </lineage>
</organism>
<name>A0A0R0AB29_9GAMM</name>
<dbReference type="Gene3D" id="3.10.350.10">
    <property type="entry name" value="LysM domain"/>
    <property type="match status" value="1"/>
</dbReference>
<dbReference type="InterPro" id="IPR018392">
    <property type="entry name" value="LysM"/>
</dbReference>
<accession>A0A0R0AB29</accession>
<dbReference type="PANTHER" id="PTHR34700:SF4">
    <property type="entry name" value="PHAGE-LIKE ELEMENT PBSX PROTEIN XKDP"/>
    <property type="match status" value="1"/>
</dbReference>
<dbReference type="InterPro" id="IPR036779">
    <property type="entry name" value="LysM_dom_sf"/>
</dbReference>
<dbReference type="Proteomes" id="UP000051802">
    <property type="component" value="Unassembled WGS sequence"/>
</dbReference>
<sequence length="99" mass="10649">MTSNDKKADFSGVTAKVDSTAEVVPKADFSGVTATVDSTAEIVGEQSYTVQKGDSLSKIAKQHYGDANAWQKIFQANRDVLDDPDKIFPGQTLRLPAKS</sequence>